<dbReference type="PROSITE" id="PS50931">
    <property type="entry name" value="HTH_LYSR"/>
    <property type="match status" value="1"/>
</dbReference>
<sequence length="276" mass="31110">MNTHQLEIFYHVAKFQSVSKAVEALYISQPAVSSQIKKLESAYGVHLIEKNGQGIQLTALGLQLYEIIRSFFESSIISAESLLKNSAVLRVSGNFLMTHFVIPQIFEQENDATHFGQLIIKSTSSFNALTELKNGYCDLALISTSSRPILSADILVKKIFDDEIISVSKKPIESNVTSLIVSKSKMDVYNILEKNNPLFSNLPYTAVESTQDAISNIDINKNSATFISARFLKYFEKDYQYSYTGVKNSIYALYKSNNFHTDEILELIDEMKTHTK</sequence>
<keyword evidence="2" id="KW-0805">Transcription regulation</keyword>
<name>A0A084ABT5_LACLC</name>
<dbReference type="PATRIC" id="fig|1415168.3.peg.1142"/>
<evidence type="ECO:0000256" key="4">
    <source>
        <dbReference type="ARBA" id="ARBA00023163"/>
    </source>
</evidence>
<feature type="domain" description="HTH lysR-type" evidence="5">
    <location>
        <begin position="1"/>
        <end position="58"/>
    </location>
</feature>
<organism evidence="6 7">
    <name type="scientific">Lactococcus cremoris subsp. cremoris GE214</name>
    <dbReference type="NCBI Taxonomy" id="1415168"/>
    <lineage>
        <taxon>Bacteria</taxon>
        <taxon>Bacillati</taxon>
        <taxon>Bacillota</taxon>
        <taxon>Bacilli</taxon>
        <taxon>Lactobacillales</taxon>
        <taxon>Streptococcaceae</taxon>
        <taxon>Lactococcus</taxon>
        <taxon>Lactococcus cremoris subsp. cremoris</taxon>
    </lineage>
</organism>
<evidence type="ECO:0000256" key="1">
    <source>
        <dbReference type="ARBA" id="ARBA00009437"/>
    </source>
</evidence>
<gene>
    <name evidence="6" type="ORF">U725_01074</name>
</gene>
<dbReference type="RefSeq" id="WP_042748078.1">
    <property type="nucleotide sequence ID" value="NZ_AZSI01000023.1"/>
</dbReference>
<comment type="similarity">
    <text evidence="1">Belongs to the LysR transcriptional regulatory family.</text>
</comment>
<evidence type="ECO:0000256" key="2">
    <source>
        <dbReference type="ARBA" id="ARBA00023015"/>
    </source>
</evidence>
<dbReference type="InterPro" id="IPR036388">
    <property type="entry name" value="WH-like_DNA-bd_sf"/>
</dbReference>
<dbReference type="EMBL" id="AZSI01000023">
    <property type="protein sequence ID" value="KEY62764.1"/>
    <property type="molecule type" value="Genomic_DNA"/>
</dbReference>
<evidence type="ECO:0000313" key="6">
    <source>
        <dbReference type="EMBL" id="KEY62764.1"/>
    </source>
</evidence>
<keyword evidence="3" id="KW-0238">DNA-binding</keyword>
<dbReference type="AlphaFoldDB" id="A0A084ABT5"/>
<dbReference type="PRINTS" id="PR00039">
    <property type="entry name" value="HTHLYSR"/>
</dbReference>
<keyword evidence="4" id="KW-0804">Transcription</keyword>
<evidence type="ECO:0000259" key="5">
    <source>
        <dbReference type="PROSITE" id="PS50931"/>
    </source>
</evidence>
<dbReference type="GO" id="GO:0000976">
    <property type="term" value="F:transcription cis-regulatory region binding"/>
    <property type="evidence" value="ECO:0007669"/>
    <property type="project" value="TreeGrafter"/>
</dbReference>
<dbReference type="GO" id="GO:0003700">
    <property type="term" value="F:DNA-binding transcription factor activity"/>
    <property type="evidence" value="ECO:0007669"/>
    <property type="project" value="InterPro"/>
</dbReference>
<evidence type="ECO:0000313" key="7">
    <source>
        <dbReference type="Proteomes" id="UP000028401"/>
    </source>
</evidence>
<protein>
    <submittedName>
        <fullName evidence="6">LysR family transcription regulator</fullName>
    </submittedName>
</protein>
<dbReference type="PANTHER" id="PTHR30126:SF40">
    <property type="entry name" value="HTH-TYPE TRANSCRIPTIONAL REGULATOR GLTR"/>
    <property type="match status" value="1"/>
</dbReference>
<accession>A0A084ABT5</accession>
<dbReference type="PANTHER" id="PTHR30126">
    <property type="entry name" value="HTH-TYPE TRANSCRIPTIONAL REGULATOR"/>
    <property type="match status" value="1"/>
</dbReference>
<dbReference type="Pfam" id="PF00126">
    <property type="entry name" value="HTH_1"/>
    <property type="match status" value="1"/>
</dbReference>
<comment type="caution">
    <text evidence="6">The sequence shown here is derived from an EMBL/GenBank/DDBJ whole genome shotgun (WGS) entry which is preliminary data.</text>
</comment>
<dbReference type="SUPFAM" id="SSF46785">
    <property type="entry name" value="Winged helix' DNA-binding domain"/>
    <property type="match status" value="1"/>
</dbReference>
<dbReference type="InterPro" id="IPR036390">
    <property type="entry name" value="WH_DNA-bd_sf"/>
</dbReference>
<dbReference type="Gene3D" id="1.10.10.10">
    <property type="entry name" value="Winged helix-like DNA-binding domain superfamily/Winged helix DNA-binding domain"/>
    <property type="match status" value="1"/>
</dbReference>
<dbReference type="Proteomes" id="UP000028401">
    <property type="component" value="Unassembled WGS sequence"/>
</dbReference>
<proteinExistence type="inferred from homology"/>
<dbReference type="InterPro" id="IPR000847">
    <property type="entry name" value="LysR_HTH_N"/>
</dbReference>
<reference evidence="6 7" key="1">
    <citation type="submission" date="2014-06" db="EMBL/GenBank/DDBJ databases">
        <title>Draft genome sequence of the putrescine producing strain Lactococcus lactis subsp cremoris GE214.</title>
        <authorList>
            <person name="Ladero V."/>
            <person name="Linares D.M."/>
            <person name="del Rio B."/>
            <person name="Mayo B."/>
            <person name="Martin M.C."/>
            <person name="Fernandez M."/>
            <person name="Alvarez M.A."/>
        </authorList>
    </citation>
    <scope>NUCLEOTIDE SEQUENCE [LARGE SCALE GENOMIC DNA]</scope>
    <source>
        <strain evidence="6 7">GE214</strain>
    </source>
</reference>
<evidence type="ECO:0000256" key="3">
    <source>
        <dbReference type="ARBA" id="ARBA00023125"/>
    </source>
</evidence>